<evidence type="ECO:0000313" key="10">
    <source>
        <dbReference type="Proteomes" id="UP000694540"/>
    </source>
</evidence>
<protein>
    <recommendedName>
        <fullName evidence="7">Complex I assembly factor TIMMDC1, mitochondrial</fullName>
    </recommendedName>
    <alternativeName>
        <fullName evidence="8">Translocase of inner mitochondrial membrane domain-containing protein 1</fullName>
    </alternativeName>
</protein>
<organism evidence="9 10">
    <name type="scientific">Catagonus wagneri</name>
    <name type="common">Chacoan peccary</name>
    <dbReference type="NCBI Taxonomy" id="51154"/>
    <lineage>
        <taxon>Eukaryota</taxon>
        <taxon>Metazoa</taxon>
        <taxon>Chordata</taxon>
        <taxon>Craniata</taxon>
        <taxon>Vertebrata</taxon>
        <taxon>Euteleostomi</taxon>
        <taxon>Mammalia</taxon>
        <taxon>Eutheria</taxon>
        <taxon>Laurasiatheria</taxon>
        <taxon>Artiodactyla</taxon>
        <taxon>Suina</taxon>
        <taxon>Tayassuidae</taxon>
        <taxon>Catagonus</taxon>
    </lineage>
</organism>
<gene>
    <name evidence="9" type="primary">TIMMDC1</name>
</gene>
<comment type="similarity">
    <text evidence="2">Belongs to the Tim17/Tim22/Tim23 family.</text>
</comment>
<dbReference type="PANTHER" id="PTHR13002">
    <property type="entry name" value="C3ORF1 PROTEIN-RELATED"/>
    <property type="match status" value="1"/>
</dbReference>
<accession>A0A8C3WRH6</accession>
<proteinExistence type="inferred from homology"/>
<sequence>MVYQYSLTYSCSYPRSSPTAPPGDLGNLSAQASVCPAGSEETMEVRPSAPRSLLCRALNPFPRVFAAGAVAIDSRALEEDQKLPSYVPEAQYPESGWDRLRELFVKDEQQRTSKELQDIYKAAISAGIIGWAYGGIPAFIHAKQHYIEQSQAEVYHNQFDAVQSAHRAATRGFIRYGWRWSWRTTLFVTIFNTVNTGLNVYRNKNALSHFVIAGAVTGSLFRINLGLHGLVAGGIIGALLGTPIGSLLMAVQKYCGETVQERKEKDRKALQELKLEERKARLQFTELLPEEIENSLQKNRSKDDAMKIEALLNLPRNPSSTNKQDSD</sequence>
<comment type="function">
    <text evidence="6">Chaperone protein involved in the assembly of the mitochondrial NADH:ubiquinone oxidoreductase complex (complex I). Participates in constructing the membrane arm of complex I.</text>
</comment>
<dbReference type="GO" id="GO:0005654">
    <property type="term" value="C:nucleoplasm"/>
    <property type="evidence" value="ECO:0007669"/>
    <property type="project" value="Ensembl"/>
</dbReference>
<dbReference type="Proteomes" id="UP000694540">
    <property type="component" value="Unplaced"/>
</dbReference>
<evidence type="ECO:0000313" key="9">
    <source>
        <dbReference type="Ensembl" id="ENSCWAP00000020226.1"/>
    </source>
</evidence>
<reference evidence="9" key="2">
    <citation type="submission" date="2025-09" db="UniProtKB">
        <authorList>
            <consortium name="Ensembl"/>
        </authorList>
    </citation>
    <scope>IDENTIFICATION</scope>
</reference>
<comment type="subcellular location">
    <subcellularLocation>
        <location evidence="1">Membrane</location>
        <topology evidence="1">Multi-pass membrane protein</topology>
    </subcellularLocation>
</comment>
<evidence type="ECO:0000256" key="7">
    <source>
        <dbReference type="ARBA" id="ARBA00040778"/>
    </source>
</evidence>
<dbReference type="PANTHER" id="PTHR13002:SF1">
    <property type="entry name" value="COMPLEX I ASSEMBLY FACTOR TIMMDC1, MITOCHONDRIAL"/>
    <property type="match status" value="1"/>
</dbReference>
<evidence type="ECO:0000256" key="5">
    <source>
        <dbReference type="ARBA" id="ARBA00023136"/>
    </source>
</evidence>
<evidence type="ECO:0000256" key="1">
    <source>
        <dbReference type="ARBA" id="ARBA00004141"/>
    </source>
</evidence>
<evidence type="ECO:0000256" key="2">
    <source>
        <dbReference type="ARBA" id="ARBA00008444"/>
    </source>
</evidence>
<dbReference type="Pfam" id="PF02466">
    <property type="entry name" value="Tim17"/>
    <property type="match status" value="1"/>
</dbReference>
<dbReference type="Ensembl" id="ENSCWAT00000021948.1">
    <property type="protein sequence ID" value="ENSCWAP00000020226.1"/>
    <property type="gene ID" value="ENSCWAG00000015477.1"/>
</dbReference>
<dbReference type="GeneTree" id="ENSGT00390000013817"/>
<evidence type="ECO:0000256" key="6">
    <source>
        <dbReference type="ARBA" id="ARBA00037236"/>
    </source>
</evidence>
<name>A0A8C3WRH6_9CETA</name>
<evidence type="ECO:0000256" key="3">
    <source>
        <dbReference type="ARBA" id="ARBA00022692"/>
    </source>
</evidence>
<keyword evidence="5" id="KW-0472">Membrane</keyword>
<dbReference type="AlphaFoldDB" id="A0A8C3WRH6"/>
<evidence type="ECO:0000256" key="8">
    <source>
        <dbReference type="ARBA" id="ARBA00041344"/>
    </source>
</evidence>
<keyword evidence="3" id="KW-0812">Transmembrane</keyword>
<keyword evidence="4" id="KW-1133">Transmembrane helix</keyword>
<reference evidence="9" key="1">
    <citation type="submission" date="2025-08" db="UniProtKB">
        <authorList>
            <consortium name="Ensembl"/>
        </authorList>
    </citation>
    <scope>IDENTIFICATION</scope>
</reference>
<dbReference type="GO" id="GO:0005739">
    <property type="term" value="C:mitochondrion"/>
    <property type="evidence" value="ECO:0007669"/>
    <property type="project" value="Ensembl"/>
</dbReference>
<dbReference type="GO" id="GO:0016020">
    <property type="term" value="C:membrane"/>
    <property type="evidence" value="ECO:0007669"/>
    <property type="project" value="UniProtKB-SubCell"/>
</dbReference>
<evidence type="ECO:0000256" key="4">
    <source>
        <dbReference type="ARBA" id="ARBA00022989"/>
    </source>
</evidence>
<dbReference type="InterPro" id="IPR055299">
    <property type="entry name" value="TIMMDC1"/>
</dbReference>
<keyword evidence="10" id="KW-1185">Reference proteome</keyword>
<dbReference type="GO" id="GO:0032981">
    <property type="term" value="P:mitochondrial respiratory chain complex I assembly"/>
    <property type="evidence" value="ECO:0007669"/>
    <property type="project" value="InterPro"/>
</dbReference>